<dbReference type="GO" id="GO:0043190">
    <property type="term" value="C:ATP-binding cassette (ABC) transporter complex"/>
    <property type="evidence" value="ECO:0007669"/>
    <property type="project" value="InterPro"/>
</dbReference>
<evidence type="ECO:0000313" key="11">
    <source>
        <dbReference type="EMBL" id="MBR7781253.1"/>
    </source>
</evidence>
<evidence type="ECO:0000256" key="9">
    <source>
        <dbReference type="SAM" id="SignalP"/>
    </source>
</evidence>
<dbReference type="EMBL" id="JAGSPN010000002">
    <property type="protein sequence ID" value="MBR7781253.1"/>
    <property type="molecule type" value="Genomic_DNA"/>
</dbReference>
<dbReference type="SUPFAM" id="SSF53850">
    <property type="entry name" value="Periplasmic binding protein-like II"/>
    <property type="match status" value="1"/>
</dbReference>
<evidence type="ECO:0000256" key="5">
    <source>
        <dbReference type="ARBA" id="ARBA00022448"/>
    </source>
</evidence>
<evidence type="ECO:0000256" key="2">
    <source>
        <dbReference type="ARBA" id="ARBA00008725"/>
    </source>
</evidence>
<keyword evidence="6 7" id="KW-0592">Phosphate transport</keyword>
<comment type="function">
    <text evidence="1 7">Part of the ABC transporter complex PstSACB involved in phosphate import.</text>
</comment>
<feature type="binding site" evidence="8">
    <location>
        <begin position="161"/>
        <end position="163"/>
    </location>
    <ligand>
        <name>phosphate</name>
        <dbReference type="ChEBI" id="CHEBI:43474"/>
    </ligand>
</feature>
<dbReference type="AlphaFoldDB" id="A0A941I6V9"/>
<dbReference type="RefSeq" id="WP_212686626.1">
    <property type="nucleotide sequence ID" value="NZ_JAGSPN010000002.1"/>
</dbReference>
<evidence type="ECO:0000256" key="4">
    <source>
        <dbReference type="ARBA" id="ARBA00021889"/>
    </source>
</evidence>
<dbReference type="InterPro" id="IPR050962">
    <property type="entry name" value="Phosphate-bind_PstS"/>
</dbReference>
<dbReference type="InterPro" id="IPR024370">
    <property type="entry name" value="PBP_domain"/>
</dbReference>
<keyword evidence="9" id="KW-0732">Signal</keyword>
<sequence length="348" mass="38009">MLTKLFSFIGFSAALSFSSAVFAQDIQGAGSSAAAPLYQLWADAFGKAKGSKIAYQASGSSSGIRQIKEAKTDFGASDVALPATELKRHALLQFPSAISGVAVVYHLPGVKSQELRLTGDLLAQIFSGKITQWNDTRLQTANPQLRLPAKAIEVLVREDGSGTTYNFSDYLSKISPAWKAETGRDFVLRWQTHFRATKGSSGIAAMLKKTPYSISYIDYNYVLQERLDAAQLQNQDGKFVSPGGESFAAALNNSRWKSEGGFDETLTNQPGAKSWPITMGTFIILPQVTASPAQTRTALQFFTWAFMNGDRLVSAADFVRLPDAIQARIFRELNSVTTRDGKPLNFYQ</sequence>
<protein>
    <recommendedName>
        <fullName evidence="4 7">Phosphate-binding protein PstS</fullName>
    </recommendedName>
</protein>
<feature type="binding site" evidence="8">
    <location>
        <position position="60"/>
    </location>
    <ligand>
        <name>phosphate</name>
        <dbReference type="ChEBI" id="CHEBI:43474"/>
    </ligand>
</feature>
<feature type="signal peptide" evidence="9">
    <location>
        <begin position="1"/>
        <end position="23"/>
    </location>
</feature>
<dbReference type="NCBIfam" id="TIGR00975">
    <property type="entry name" value="3a0107s03"/>
    <property type="match status" value="1"/>
</dbReference>
<evidence type="ECO:0000256" key="3">
    <source>
        <dbReference type="ARBA" id="ARBA00011529"/>
    </source>
</evidence>
<dbReference type="GO" id="GO:0035435">
    <property type="term" value="P:phosphate ion transmembrane transport"/>
    <property type="evidence" value="ECO:0007669"/>
    <property type="project" value="InterPro"/>
</dbReference>
<comment type="similarity">
    <text evidence="2 7">Belongs to the PstS family.</text>
</comment>
<evidence type="ECO:0000256" key="8">
    <source>
        <dbReference type="PIRSR" id="PIRSR002756-1"/>
    </source>
</evidence>
<dbReference type="Gene3D" id="3.40.190.10">
    <property type="entry name" value="Periplasmic binding protein-like II"/>
    <property type="match status" value="2"/>
</dbReference>
<comment type="caution">
    <text evidence="11">The sequence shown here is derived from an EMBL/GenBank/DDBJ whole genome shotgun (WGS) entry which is preliminary data.</text>
</comment>
<dbReference type="InterPro" id="IPR005673">
    <property type="entry name" value="ABC_phos-bd_PstS"/>
</dbReference>
<comment type="subunit">
    <text evidence="3 7">The complex is composed of two ATP-binding proteins (PstB), two transmembrane proteins (PstC and PstA) and a solute-binding protein (PstS).</text>
</comment>
<dbReference type="CDD" id="cd13565">
    <property type="entry name" value="PBP2_PstS"/>
    <property type="match status" value="1"/>
</dbReference>
<evidence type="ECO:0000313" key="12">
    <source>
        <dbReference type="Proteomes" id="UP000680067"/>
    </source>
</evidence>
<proteinExistence type="inferred from homology"/>
<evidence type="ECO:0000256" key="7">
    <source>
        <dbReference type="PIRNR" id="PIRNR002756"/>
    </source>
</evidence>
<keyword evidence="5 7" id="KW-0813">Transport</keyword>
<feature type="binding site" evidence="8">
    <location>
        <position position="78"/>
    </location>
    <ligand>
        <name>phosphate</name>
        <dbReference type="ChEBI" id="CHEBI:43474"/>
    </ligand>
</feature>
<dbReference type="PANTHER" id="PTHR42996:SF1">
    <property type="entry name" value="PHOSPHATE-BINDING PROTEIN PSTS"/>
    <property type="match status" value="1"/>
</dbReference>
<dbReference type="PIRSF" id="PIRSF002756">
    <property type="entry name" value="PstS"/>
    <property type="match status" value="1"/>
</dbReference>
<name>A0A941I6V9_9BURK</name>
<dbReference type="GO" id="GO:0042301">
    <property type="term" value="F:phosphate ion binding"/>
    <property type="evidence" value="ECO:0007669"/>
    <property type="project" value="InterPro"/>
</dbReference>
<keyword evidence="12" id="KW-1185">Reference proteome</keyword>
<dbReference type="Proteomes" id="UP000680067">
    <property type="component" value="Unassembled WGS sequence"/>
</dbReference>
<accession>A0A941I6V9</accession>
<evidence type="ECO:0000259" key="10">
    <source>
        <dbReference type="Pfam" id="PF12849"/>
    </source>
</evidence>
<reference evidence="11" key="1">
    <citation type="submission" date="2021-04" db="EMBL/GenBank/DDBJ databases">
        <title>novel species isolated from subtropical streams in China.</title>
        <authorList>
            <person name="Lu H."/>
        </authorList>
    </citation>
    <scope>NUCLEOTIDE SEQUENCE</scope>
    <source>
        <strain evidence="11">LFS511W</strain>
    </source>
</reference>
<feature type="chain" id="PRO_5037644403" description="Phosphate-binding protein PstS" evidence="9">
    <location>
        <begin position="24"/>
        <end position="348"/>
    </location>
</feature>
<evidence type="ECO:0000256" key="6">
    <source>
        <dbReference type="ARBA" id="ARBA00022592"/>
    </source>
</evidence>
<evidence type="ECO:0000256" key="1">
    <source>
        <dbReference type="ARBA" id="ARBA00002841"/>
    </source>
</evidence>
<feature type="binding site" evidence="8">
    <location>
        <begin position="31"/>
        <end position="33"/>
    </location>
    <ligand>
        <name>phosphate</name>
        <dbReference type="ChEBI" id="CHEBI:43474"/>
    </ligand>
</feature>
<dbReference type="Pfam" id="PF12849">
    <property type="entry name" value="PBP_like_2"/>
    <property type="match status" value="1"/>
</dbReference>
<feature type="domain" description="PBP" evidence="10">
    <location>
        <begin position="25"/>
        <end position="306"/>
    </location>
</feature>
<organism evidence="11 12">
    <name type="scientific">Undibacterium luofuense</name>
    <dbReference type="NCBI Taxonomy" id="2828733"/>
    <lineage>
        <taxon>Bacteria</taxon>
        <taxon>Pseudomonadati</taxon>
        <taxon>Pseudomonadota</taxon>
        <taxon>Betaproteobacteria</taxon>
        <taxon>Burkholderiales</taxon>
        <taxon>Oxalobacteraceae</taxon>
        <taxon>Undibacterium</taxon>
    </lineage>
</organism>
<dbReference type="PANTHER" id="PTHR42996">
    <property type="entry name" value="PHOSPHATE-BINDING PROTEIN PSTS"/>
    <property type="match status" value="1"/>
</dbReference>
<gene>
    <name evidence="11" type="primary">pstS</name>
    <name evidence="11" type="ORF">KDM89_03780</name>
</gene>